<dbReference type="PANTHER" id="PTHR43792">
    <property type="entry name" value="GNAT FAMILY, PUTATIVE (AFU_ORTHOLOGUE AFUA_3G00765)-RELATED-RELATED"/>
    <property type="match status" value="1"/>
</dbReference>
<name>A0ABV0GE28_9BURK</name>
<dbReference type="Pfam" id="PF13302">
    <property type="entry name" value="Acetyltransf_3"/>
    <property type="match status" value="1"/>
</dbReference>
<evidence type="ECO:0000313" key="2">
    <source>
        <dbReference type="EMBL" id="MEO3713328.1"/>
    </source>
</evidence>
<gene>
    <name evidence="2" type="ORF">ABDJ40_11195</name>
</gene>
<comment type="caution">
    <text evidence="2">The sequence shown here is derived from an EMBL/GenBank/DDBJ whole genome shotgun (WGS) entry which is preliminary data.</text>
</comment>
<feature type="domain" description="N-acetyltransferase" evidence="1">
    <location>
        <begin position="28"/>
        <end position="167"/>
    </location>
</feature>
<dbReference type="RefSeq" id="WP_347609663.1">
    <property type="nucleotide sequence ID" value="NZ_JBDPZC010000004.1"/>
</dbReference>
<keyword evidence="3" id="KW-1185">Reference proteome</keyword>
<dbReference type="SUPFAM" id="SSF55729">
    <property type="entry name" value="Acyl-CoA N-acyltransferases (Nat)"/>
    <property type="match status" value="1"/>
</dbReference>
<evidence type="ECO:0000259" key="1">
    <source>
        <dbReference type="Pfam" id="PF13302"/>
    </source>
</evidence>
<dbReference type="Gene3D" id="3.40.630.30">
    <property type="match status" value="1"/>
</dbReference>
<proteinExistence type="predicted"/>
<dbReference type="InterPro" id="IPR016181">
    <property type="entry name" value="Acyl_CoA_acyltransferase"/>
</dbReference>
<sequence>MRTSQIQPFTSETLPILAASPDGGRTARLQVSVMAEEDIVALARQLWHEAVYRHIGGLPPAPSEVEDWLRRTLAGPPASEPPQRWLNYTLRRQDSGAYAGLLQATLHEGIAEVAYLLAPAQWGQGLAGEALCWLHGELARVSPGTPCWATTLPANERSWRLLERCGYARVAPALAPVLMTFEPGDWVFRRQGPPEG</sequence>
<dbReference type="EMBL" id="JBDPZC010000004">
    <property type="protein sequence ID" value="MEO3713328.1"/>
    <property type="molecule type" value="Genomic_DNA"/>
</dbReference>
<reference evidence="2 3" key="1">
    <citation type="submission" date="2024-05" db="EMBL/GenBank/DDBJ databases">
        <title>Roseateles sp. 2.12 16S ribosomal RNA gene Genome sequencing and assembly.</title>
        <authorList>
            <person name="Woo H."/>
        </authorList>
    </citation>
    <scope>NUCLEOTIDE SEQUENCE [LARGE SCALE GENOMIC DNA]</scope>
    <source>
        <strain evidence="2 3">2.12</strain>
    </source>
</reference>
<evidence type="ECO:0000313" key="3">
    <source>
        <dbReference type="Proteomes" id="UP001462640"/>
    </source>
</evidence>
<accession>A0ABV0GE28</accession>
<protein>
    <submittedName>
        <fullName evidence="2">GNAT family N-acetyltransferase</fullName>
    </submittedName>
</protein>
<organism evidence="2 3">
    <name type="scientific">Roseateles flavus</name>
    <dbReference type="NCBI Taxonomy" id="3149041"/>
    <lineage>
        <taxon>Bacteria</taxon>
        <taxon>Pseudomonadati</taxon>
        <taxon>Pseudomonadota</taxon>
        <taxon>Betaproteobacteria</taxon>
        <taxon>Burkholderiales</taxon>
        <taxon>Sphaerotilaceae</taxon>
        <taxon>Roseateles</taxon>
    </lineage>
</organism>
<dbReference type="InterPro" id="IPR051531">
    <property type="entry name" value="N-acetyltransferase"/>
</dbReference>
<dbReference type="Proteomes" id="UP001462640">
    <property type="component" value="Unassembled WGS sequence"/>
</dbReference>
<dbReference type="InterPro" id="IPR000182">
    <property type="entry name" value="GNAT_dom"/>
</dbReference>